<evidence type="ECO:0000256" key="4">
    <source>
        <dbReference type="ARBA" id="ARBA00022989"/>
    </source>
</evidence>
<feature type="transmembrane region" description="Helical" evidence="10">
    <location>
        <begin position="359"/>
        <end position="382"/>
    </location>
</feature>
<evidence type="ECO:0000256" key="7">
    <source>
        <dbReference type="ARBA" id="ARBA00023173"/>
    </source>
</evidence>
<dbReference type="CDD" id="cd00400">
    <property type="entry name" value="Voltage_gated_ClC"/>
    <property type="match status" value="1"/>
</dbReference>
<evidence type="ECO:0000256" key="6">
    <source>
        <dbReference type="ARBA" id="ARBA00023136"/>
    </source>
</evidence>
<dbReference type="GO" id="GO:0005254">
    <property type="term" value="F:chloride channel activity"/>
    <property type="evidence" value="ECO:0007669"/>
    <property type="project" value="UniProtKB-KW"/>
</dbReference>
<dbReference type="SUPFAM" id="SSF81340">
    <property type="entry name" value="Clc chloride channel"/>
    <property type="match status" value="1"/>
</dbReference>
<dbReference type="EMBL" id="CAFAAI010000089">
    <property type="protein sequence ID" value="CAB4794174.1"/>
    <property type="molecule type" value="Genomic_DNA"/>
</dbReference>
<accession>A0A6J6XF17</accession>
<dbReference type="AlphaFoldDB" id="A0A6J6XF17"/>
<keyword evidence="9" id="KW-0407">Ion channel</keyword>
<evidence type="ECO:0000256" key="3">
    <source>
        <dbReference type="ARBA" id="ARBA00022692"/>
    </source>
</evidence>
<comment type="subcellular location">
    <subcellularLocation>
        <location evidence="1">Membrane</location>
        <topology evidence="1">Multi-pass membrane protein</topology>
    </subcellularLocation>
</comment>
<protein>
    <submittedName>
        <fullName evidence="11">Unannotated protein</fullName>
    </submittedName>
</protein>
<keyword evidence="3 10" id="KW-0812">Transmembrane</keyword>
<dbReference type="InterPro" id="IPR050368">
    <property type="entry name" value="ClC-type_chloride_channel"/>
</dbReference>
<dbReference type="Gene3D" id="1.10.3080.10">
    <property type="entry name" value="Clc chloride channel"/>
    <property type="match status" value="1"/>
</dbReference>
<proteinExistence type="predicted"/>
<evidence type="ECO:0000313" key="11">
    <source>
        <dbReference type="EMBL" id="CAB4794174.1"/>
    </source>
</evidence>
<feature type="transmembrane region" description="Helical" evidence="10">
    <location>
        <begin position="219"/>
        <end position="242"/>
    </location>
</feature>
<dbReference type="GO" id="GO:0034707">
    <property type="term" value="C:chloride channel complex"/>
    <property type="evidence" value="ECO:0007669"/>
    <property type="project" value="UniProtKB-KW"/>
</dbReference>
<keyword evidence="2" id="KW-0813">Transport</keyword>
<name>A0A6J6XF17_9ZZZZ</name>
<feature type="transmembrane region" description="Helical" evidence="10">
    <location>
        <begin position="186"/>
        <end position="207"/>
    </location>
</feature>
<dbReference type="Pfam" id="PF00654">
    <property type="entry name" value="Voltage_CLC"/>
    <property type="match status" value="1"/>
</dbReference>
<keyword evidence="5" id="KW-0406">Ion transport</keyword>
<evidence type="ECO:0000256" key="9">
    <source>
        <dbReference type="ARBA" id="ARBA00023303"/>
    </source>
</evidence>
<dbReference type="PANTHER" id="PTHR43427:SF6">
    <property type="entry name" value="CHLORIDE CHANNEL PROTEIN CLC-E"/>
    <property type="match status" value="1"/>
</dbReference>
<sequence length="428" mass="43846">MSRRSRITGMLVTFLAAVAVSAFAALFAFAFRRSIHYLLEHFGGDERSTAVSQTTSPLLVFAIVTGGLLLASWLGRLAARWRHERLGLAQIAEATRGVGIGPSLSGTLVRTSGTWVAMTSLASLGREATILETGGSFGSWLSRKISRPPADLAVTGVAAAFAAVYHAPIGGFLYVREHVVNQPQRRTAGCALAGGVLGWAISVRFLGGGPVFERGIAPLGVDSFVHAAVGLVPALVATRLFFMLRQRVVPAQMPTAETARTWSRALFFAAIGGLTVALVPLASGNGMDAINKGVAGATVGLGLALCFGKIVATTASLAAGAPGGAFSPSMAVAAGAALLAFEALDTLGAPLSGSHWDGMLAAMSVGVAVGTQAPLVGIVVIAELAGDVRLIPVCALSVVGVRIIESAIRKLRATRSAGLPLFAETLDA</sequence>
<feature type="transmembrane region" description="Helical" evidence="10">
    <location>
        <begin position="54"/>
        <end position="75"/>
    </location>
</feature>
<feature type="transmembrane region" description="Helical" evidence="10">
    <location>
        <begin position="262"/>
        <end position="282"/>
    </location>
</feature>
<keyword evidence="8" id="KW-0868">Chloride</keyword>
<feature type="transmembrane region" description="Helical" evidence="10">
    <location>
        <begin position="152"/>
        <end position="174"/>
    </location>
</feature>
<evidence type="ECO:0000256" key="10">
    <source>
        <dbReference type="SAM" id="Phobius"/>
    </source>
</evidence>
<dbReference type="PANTHER" id="PTHR43427">
    <property type="entry name" value="CHLORIDE CHANNEL PROTEIN CLC-E"/>
    <property type="match status" value="1"/>
</dbReference>
<feature type="transmembrane region" description="Helical" evidence="10">
    <location>
        <begin position="294"/>
        <end position="319"/>
    </location>
</feature>
<keyword evidence="7" id="KW-0869">Chloride channel</keyword>
<keyword evidence="4 10" id="KW-1133">Transmembrane helix</keyword>
<keyword evidence="6 10" id="KW-0472">Membrane</keyword>
<feature type="transmembrane region" description="Helical" evidence="10">
    <location>
        <begin position="325"/>
        <end position="347"/>
    </location>
</feature>
<evidence type="ECO:0000256" key="2">
    <source>
        <dbReference type="ARBA" id="ARBA00022448"/>
    </source>
</evidence>
<reference evidence="11" key="1">
    <citation type="submission" date="2020-05" db="EMBL/GenBank/DDBJ databases">
        <authorList>
            <person name="Chiriac C."/>
            <person name="Salcher M."/>
            <person name="Ghai R."/>
            <person name="Kavagutti S V."/>
        </authorList>
    </citation>
    <scope>NUCLEOTIDE SEQUENCE</scope>
</reference>
<evidence type="ECO:0000256" key="1">
    <source>
        <dbReference type="ARBA" id="ARBA00004141"/>
    </source>
</evidence>
<gene>
    <name evidence="11" type="ORF">UFOPK2992_00638</name>
</gene>
<evidence type="ECO:0000256" key="5">
    <source>
        <dbReference type="ARBA" id="ARBA00023065"/>
    </source>
</evidence>
<dbReference type="InterPro" id="IPR001807">
    <property type="entry name" value="ClC"/>
</dbReference>
<evidence type="ECO:0000256" key="8">
    <source>
        <dbReference type="ARBA" id="ARBA00023214"/>
    </source>
</evidence>
<dbReference type="InterPro" id="IPR014743">
    <property type="entry name" value="Cl-channel_core"/>
</dbReference>
<organism evidence="11">
    <name type="scientific">freshwater metagenome</name>
    <dbReference type="NCBI Taxonomy" id="449393"/>
    <lineage>
        <taxon>unclassified sequences</taxon>
        <taxon>metagenomes</taxon>
        <taxon>ecological metagenomes</taxon>
    </lineage>
</organism>